<dbReference type="EMBL" id="VCAU01000037">
    <property type="protein sequence ID" value="KAF9889340.1"/>
    <property type="molecule type" value="Genomic_DNA"/>
</dbReference>
<evidence type="ECO:0000313" key="2">
    <source>
        <dbReference type="Proteomes" id="UP001194746"/>
    </source>
</evidence>
<sequence>MIDLPGKTLTLMGIAAVCRLLGIDVIYTTQTHFTGNAACETADKFVQLSHIPLDVLRFTQMGPMPQSAIKDENFVPMDVSSESQMLMSRFISNMRENHFTKSYGVPSKSLESHGKEHHLTAVSPQARRVRLFVHHPAVFLHILWVIVIRLAIKAERQLISSYPSEEQIAQSKGDLYDMIVWTKARVADNPLVGQLKTLA</sequence>
<reference evidence="1" key="1">
    <citation type="journal article" date="2019" name="Beilstein J. Org. Chem.">
        <title>Nanangenines: drimane sesquiterpenoids as the dominant metabolite cohort of a novel Australian fungus, Aspergillus nanangensis.</title>
        <authorList>
            <person name="Lacey H.J."/>
            <person name="Gilchrist C.L.M."/>
            <person name="Crombie A."/>
            <person name="Kalaitzis J.A."/>
            <person name="Vuong D."/>
            <person name="Rutledge P.J."/>
            <person name="Turner P."/>
            <person name="Pitt J.I."/>
            <person name="Lacey E."/>
            <person name="Chooi Y.H."/>
            <person name="Piggott A.M."/>
        </authorList>
    </citation>
    <scope>NUCLEOTIDE SEQUENCE</scope>
    <source>
        <strain evidence="1">MST-FP2251</strain>
    </source>
</reference>
<gene>
    <name evidence="1" type="ORF">FE257_007450</name>
</gene>
<proteinExistence type="predicted"/>
<name>A0AAD4CMN4_ASPNN</name>
<evidence type="ECO:0000313" key="1">
    <source>
        <dbReference type="EMBL" id="KAF9889340.1"/>
    </source>
</evidence>
<keyword evidence="2" id="KW-1185">Reference proteome</keyword>
<dbReference type="AlphaFoldDB" id="A0AAD4CMN4"/>
<organism evidence="1 2">
    <name type="scientific">Aspergillus nanangensis</name>
    <dbReference type="NCBI Taxonomy" id="2582783"/>
    <lineage>
        <taxon>Eukaryota</taxon>
        <taxon>Fungi</taxon>
        <taxon>Dikarya</taxon>
        <taxon>Ascomycota</taxon>
        <taxon>Pezizomycotina</taxon>
        <taxon>Eurotiomycetes</taxon>
        <taxon>Eurotiomycetidae</taxon>
        <taxon>Eurotiales</taxon>
        <taxon>Aspergillaceae</taxon>
        <taxon>Aspergillus</taxon>
        <taxon>Aspergillus subgen. Circumdati</taxon>
    </lineage>
</organism>
<comment type="caution">
    <text evidence="1">The sequence shown here is derived from an EMBL/GenBank/DDBJ whole genome shotgun (WGS) entry which is preliminary data.</text>
</comment>
<dbReference type="Proteomes" id="UP001194746">
    <property type="component" value="Unassembled WGS sequence"/>
</dbReference>
<accession>A0AAD4CMN4</accession>
<protein>
    <submittedName>
        <fullName evidence="1">Uncharacterized protein</fullName>
    </submittedName>
</protein>
<reference evidence="1" key="2">
    <citation type="submission" date="2020-02" db="EMBL/GenBank/DDBJ databases">
        <authorList>
            <person name="Gilchrist C.L.M."/>
            <person name="Chooi Y.-H."/>
        </authorList>
    </citation>
    <scope>NUCLEOTIDE SEQUENCE</scope>
    <source>
        <strain evidence="1">MST-FP2251</strain>
    </source>
</reference>